<proteinExistence type="predicted"/>
<dbReference type="RefSeq" id="WP_344907734.1">
    <property type="nucleotide sequence ID" value="NZ_BAAAYO010000006.1"/>
</dbReference>
<dbReference type="EMBL" id="JBHMAG010000018">
    <property type="protein sequence ID" value="MFB9755184.1"/>
    <property type="molecule type" value="Genomic_DNA"/>
</dbReference>
<feature type="transmembrane region" description="Helical" evidence="1">
    <location>
        <begin position="58"/>
        <end position="79"/>
    </location>
</feature>
<reference evidence="3 4" key="1">
    <citation type="submission" date="2024-09" db="EMBL/GenBank/DDBJ databases">
        <authorList>
            <person name="Sun Q."/>
            <person name="Mori K."/>
        </authorList>
    </citation>
    <scope>NUCLEOTIDE SEQUENCE [LARGE SCALE GENOMIC DNA]</scope>
    <source>
        <strain evidence="3 4">JCM 12520</strain>
    </source>
</reference>
<keyword evidence="1" id="KW-1133">Transmembrane helix</keyword>
<comment type="caution">
    <text evidence="3">The sequence shown here is derived from an EMBL/GenBank/DDBJ whole genome shotgun (WGS) entry which is preliminary data.</text>
</comment>
<evidence type="ECO:0000259" key="2">
    <source>
        <dbReference type="Pfam" id="PF13791"/>
    </source>
</evidence>
<dbReference type="Pfam" id="PF13791">
    <property type="entry name" value="Sigma_reg_C"/>
    <property type="match status" value="1"/>
</dbReference>
<dbReference type="InterPro" id="IPR025672">
    <property type="entry name" value="Sigma_reg_C_dom"/>
</dbReference>
<evidence type="ECO:0000313" key="4">
    <source>
        <dbReference type="Proteomes" id="UP001589619"/>
    </source>
</evidence>
<organism evidence="3 4">
    <name type="scientific">Paenibacillus hodogayensis</name>
    <dbReference type="NCBI Taxonomy" id="279208"/>
    <lineage>
        <taxon>Bacteria</taxon>
        <taxon>Bacillati</taxon>
        <taxon>Bacillota</taxon>
        <taxon>Bacilli</taxon>
        <taxon>Bacillales</taxon>
        <taxon>Paenibacillaceae</taxon>
        <taxon>Paenibacillus</taxon>
    </lineage>
</organism>
<gene>
    <name evidence="3" type="ORF">ACFFNY_26730</name>
</gene>
<sequence>MDERDGQGNRDDRAIEQDVEREISLNLKAWESVDTDDNRQLKLNEKHFKRMIWRTRFAVVRSVVATGLLLFFLYSLYMMGVSLTYHGTNGDKKLARYAITMTNTHMQGLRADVSANTWADITGWFTQRVDLKLYRTVGDWKVKAGEVKGRKTLLNGYTYSVVKDSKYIDGNDSFNFVVPPSLLQGNPSASTAARPSNGVWEQMAHFPDGYVAEMGFSTRRGMKPEELLALLEGYDLRLLSMPVYAGEVREFRPNFSSSAGGDLNWVEHLTLQPPMKFANDHSVSGYSSSLIRENIAEAQSGLLDDIEWLLAEGSYWGDDKDALRLDYLKKNGIEVYGAVVTGPVRELEKLKREEQFYEFKLGQVEIWNWR</sequence>
<keyword evidence="1" id="KW-0472">Membrane</keyword>
<evidence type="ECO:0000313" key="3">
    <source>
        <dbReference type="EMBL" id="MFB9755184.1"/>
    </source>
</evidence>
<feature type="domain" description="Sigma factor regulator C-terminal" evidence="2">
    <location>
        <begin position="205"/>
        <end position="363"/>
    </location>
</feature>
<evidence type="ECO:0000256" key="1">
    <source>
        <dbReference type="SAM" id="Phobius"/>
    </source>
</evidence>
<keyword evidence="1" id="KW-0812">Transmembrane</keyword>
<protein>
    <submittedName>
        <fullName evidence="3">Anti sigma factor C-terminal domain-containing protein</fullName>
    </submittedName>
</protein>
<dbReference type="Proteomes" id="UP001589619">
    <property type="component" value="Unassembled WGS sequence"/>
</dbReference>
<keyword evidence="4" id="KW-1185">Reference proteome</keyword>
<accession>A0ABV5W3Q6</accession>
<name>A0ABV5W3Q6_9BACL</name>